<dbReference type="Proteomes" id="UP001059596">
    <property type="component" value="Unassembled WGS sequence"/>
</dbReference>
<evidence type="ECO:0000313" key="1">
    <source>
        <dbReference type="EMBL" id="KAI8037336.1"/>
    </source>
</evidence>
<organism evidence="1 2">
    <name type="scientific">Drosophila gunungcola</name>
    <name type="common">fruit fly</name>
    <dbReference type="NCBI Taxonomy" id="103775"/>
    <lineage>
        <taxon>Eukaryota</taxon>
        <taxon>Metazoa</taxon>
        <taxon>Ecdysozoa</taxon>
        <taxon>Arthropoda</taxon>
        <taxon>Hexapoda</taxon>
        <taxon>Insecta</taxon>
        <taxon>Pterygota</taxon>
        <taxon>Neoptera</taxon>
        <taxon>Endopterygota</taxon>
        <taxon>Diptera</taxon>
        <taxon>Brachycera</taxon>
        <taxon>Muscomorpha</taxon>
        <taxon>Ephydroidea</taxon>
        <taxon>Drosophilidae</taxon>
        <taxon>Drosophila</taxon>
        <taxon>Sophophora</taxon>
    </lineage>
</organism>
<dbReference type="EMBL" id="JAMKOV010000013">
    <property type="protein sequence ID" value="KAI8037336.1"/>
    <property type="molecule type" value="Genomic_DNA"/>
</dbReference>
<accession>A0A9P9YIC7</accession>
<evidence type="ECO:0000313" key="2">
    <source>
        <dbReference type="Proteomes" id="UP001059596"/>
    </source>
</evidence>
<keyword evidence="2" id="KW-1185">Reference proteome</keyword>
<name>A0A9P9YIC7_9MUSC</name>
<dbReference type="AlphaFoldDB" id="A0A9P9YIC7"/>
<proteinExistence type="predicted"/>
<feature type="non-terminal residue" evidence="1">
    <location>
        <position position="55"/>
    </location>
</feature>
<reference evidence="1" key="1">
    <citation type="journal article" date="2023" name="Genome Biol. Evol.">
        <title>Long-read-based Genome Assembly of Drosophila gunungcola Reveals Fewer Chemosensory Genes in Flower-breeding Species.</title>
        <authorList>
            <person name="Negi A."/>
            <person name="Liao B.Y."/>
            <person name="Yeh S.D."/>
        </authorList>
    </citation>
    <scope>NUCLEOTIDE SEQUENCE</scope>
    <source>
        <strain evidence="1">Sukarami</strain>
    </source>
</reference>
<gene>
    <name evidence="1" type="ORF">M5D96_010087</name>
</gene>
<comment type="caution">
    <text evidence="1">The sequence shown here is derived from an EMBL/GenBank/DDBJ whole genome shotgun (WGS) entry which is preliminary data.</text>
</comment>
<sequence>MAVAVAMAAEREPRWRPGKIINGGAKFFANTFSRLINFGSALAALPLCPTLPVLF</sequence>
<protein>
    <submittedName>
        <fullName evidence="1">Uncharacterized protein</fullName>
    </submittedName>
</protein>